<feature type="non-terminal residue" evidence="1">
    <location>
        <position position="1"/>
    </location>
</feature>
<organism evidence="1">
    <name type="scientific">Arion vulgaris</name>
    <dbReference type="NCBI Taxonomy" id="1028688"/>
    <lineage>
        <taxon>Eukaryota</taxon>
        <taxon>Metazoa</taxon>
        <taxon>Spiralia</taxon>
        <taxon>Lophotrochozoa</taxon>
        <taxon>Mollusca</taxon>
        <taxon>Gastropoda</taxon>
        <taxon>Heterobranchia</taxon>
        <taxon>Euthyneura</taxon>
        <taxon>Panpulmonata</taxon>
        <taxon>Eupulmonata</taxon>
        <taxon>Stylommatophora</taxon>
        <taxon>Helicina</taxon>
        <taxon>Arionoidea</taxon>
        <taxon>Arionidae</taxon>
        <taxon>Arion</taxon>
    </lineage>
</organism>
<name>A0A0B7A5G4_9EUPU</name>
<dbReference type="EMBL" id="HACG01029344">
    <property type="protein sequence ID" value="CEK76209.1"/>
    <property type="molecule type" value="Transcribed_RNA"/>
</dbReference>
<protein>
    <submittedName>
        <fullName evidence="1">Uncharacterized protein</fullName>
    </submittedName>
</protein>
<evidence type="ECO:0000313" key="1">
    <source>
        <dbReference type="EMBL" id="CEK76209.1"/>
    </source>
</evidence>
<accession>A0A0B7A5G4</accession>
<feature type="non-terminal residue" evidence="1">
    <location>
        <position position="96"/>
    </location>
</feature>
<gene>
    <name evidence="1" type="primary">ORF99003</name>
</gene>
<sequence>EIQMMSSRDPETLLTSLLRVFGDNRSTHALLSAFFALSQGDGESCLDFSHRLAELFAKVTKAQVQQGTVPLDASNLRDHFIASLRDKLCSNMLVDR</sequence>
<reference evidence="1" key="1">
    <citation type="submission" date="2014-12" db="EMBL/GenBank/DDBJ databases">
        <title>Insight into the proteome of Arion vulgaris.</title>
        <authorList>
            <person name="Aradska J."/>
            <person name="Bulat T."/>
            <person name="Smidak R."/>
            <person name="Sarate P."/>
            <person name="Gangsoo J."/>
            <person name="Sialana F."/>
            <person name="Bilban M."/>
            <person name="Lubec G."/>
        </authorList>
    </citation>
    <scope>NUCLEOTIDE SEQUENCE</scope>
    <source>
        <tissue evidence="1">Skin</tissue>
    </source>
</reference>
<proteinExistence type="predicted"/>
<dbReference type="AlphaFoldDB" id="A0A0B7A5G4"/>